<protein>
    <submittedName>
        <fullName evidence="15">Dopamine D2-like receptor</fullName>
    </submittedName>
</protein>
<keyword evidence="6 11" id="KW-0297">G-protein coupled receptor</keyword>
<keyword evidence="5 13" id="KW-1133">Transmembrane helix</keyword>
<keyword evidence="4 11" id="KW-0812">Transmembrane</keyword>
<evidence type="ECO:0000256" key="2">
    <source>
        <dbReference type="ARBA" id="ARBA00010663"/>
    </source>
</evidence>
<evidence type="ECO:0000256" key="8">
    <source>
        <dbReference type="ARBA" id="ARBA00023157"/>
    </source>
</evidence>
<feature type="domain" description="G-protein coupled receptors family 1 profile" evidence="14">
    <location>
        <begin position="1"/>
        <end position="285"/>
    </location>
</feature>
<dbReference type="PROSITE" id="PS50262">
    <property type="entry name" value="G_PROTEIN_RECEP_F1_2"/>
    <property type="match status" value="1"/>
</dbReference>
<evidence type="ECO:0000313" key="15">
    <source>
        <dbReference type="EMBL" id="GIY69084.1"/>
    </source>
</evidence>
<evidence type="ECO:0000256" key="11">
    <source>
        <dbReference type="RuleBase" id="RU000688"/>
    </source>
</evidence>
<evidence type="ECO:0000259" key="14">
    <source>
        <dbReference type="PROSITE" id="PS50262"/>
    </source>
</evidence>
<feature type="region of interest" description="Disordered" evidence="12">
    <location>
        <begin position="172"/>
        <end position="194"/>
    </location>
</feature>
<comment type="subcellular location">
    <subcellularLocation>
        <location evidence="1">Cell membrane</location>
        <topology evidence="1">Multi-pass membrane protein</topology>
    </subcellularLocation>
</comment>
<feature type="region of interest" description="Disordered" evidence="12">
    <location>
        <begin position="252"/>
        <end position="274"/>
    </location>
</feature>
<comment type="similarity">
    <text evidence="2 11">Belongs to the G-protein coupled receptor 1 family.</text>
</comment>
<evidence type="ECO:0000256" key="7">
    <source>
        <dbReference type="ARBA" id="ARBA00023136"/>
    </source>
</evidence>
<evidence type="ECO:0000256" key="1">
    <source>
        <dbReference type="ARBA" id="ARBA00004651"/>
    </source>
</evidence>
<dbReference type="AlphaFoldDB" id="A0AAV4VGI5"/>
<evidence type="ECO:0000256" key="13">
    <source>
        <dbReference type="SAM" id="Phobius"/>
    </source>
</evidence>
<keyword evidence="16" id="KW-1185">Reference proteome</keyword>
<evidence type="ECO:0000256" key="6">
    <source>
        <dbReference type="ARBA" id="ARBA00023040"/>
    </source>
</evidence>
<sequence>MPLLNVNVPMVNVDWELSDTLCDFYIALDVTCSTASIFNLVAISVDRFIAVTQPIKYSKHKNNKRVFLTIVFVWLVSAAIGSPNRAWPQHLPPERQPNLCVFYNSDFIIYSSLSSFYIPCLVMVYLYYKIFKAIHERARKGPRTEDSKSDSSKQSLGVSYIKTLSPLIEGDETSQMYHSENDDDDEESPTAEKDDCQVISNVAVSSFVNDKSPSPLNDMKVGVPCFKVNGSAVGDTVTEQQKKIKNRFKFVKPKEKSKKKKREKNAARRERKATKTLAIVLGKKN</sequence>
<dbReference type="InterPro" id="IPR017452">
    <property type="entry name" value="GPCR_Rhodpsn_7TM"/>
</dbReference>
<dbReference type="Pfam" id="PF00001">
    <property type="entry name" value="7tm_1"/>
    <property type="match status" value="1"/>
</dbReference>
<keyword evidence="9 11" id="KW-0675">Receptor</keyword>
<name>A0AAV4VGI5_CAEEX</name>
<feature type="transmembrane region" description="Helical" evidence="13">
    <location>
        <begin position="107"/>
        <end position="128"/>
    </location>
</feature>
<feature type="transmembrane region" description="Helical" evidence="13">
    <location>
        <begin position="24"/>
        <end position="45"/>
    </location>
</feature>
<accession>A0AAV4VGI5</accession>
<feature type="transmembrane region" description="Helical" evidence="13">
    <location>
        <begin position="66"/>
        <end position="87"/>
    </location>
</feature>
<keyword evidence="3" id="KW-1003">Cell membrane</keyword>
<dbReference type="PROSITE" id="PS00237">
    <property type="entry name" value="G_PROTEIN_RECEP_F1_1"/>
    <property type="match status" value="1"/>
</dbReference>
<organism evidence="15 16">
    <name type="scientific">Caerostris extrusa</name>
    <name type="common">Bark spider</name>
    <name type="synonym">Caerostris bankana</name>
    <dbReference type="NCBI Taxonomy" id="172846"/>
    <lineage>
        <taxon>Eukaryota</taxon>
        <taxon>Metazoa</taxon>
        <taxon>Ecdysozoa</taxon>
        <taxon>Arthropoda</taxon>
        <taxon>Chelicerata</taxon>
        <taxon>Arachnida</taxon>
        <taxon>Araneae</taxon>
        <taxon>Araneomorphae</taxon>
        <taxon>Entelegynae</taxon>
        <taxon>Araneoidea</taxon>
        <taxon>Araneidae</taxon>
        <taxon>Caerostris</taxon>
    </lineage>
</organism>
<dbReference type="GO" id="GO:0045202">
    <property type="term" value="C:synapse"/>
    <property type="evidence" value="ECO:0007669"/>
    <property type="project" value="GOC"/>
</dbReference>
<gene>
    <name evidence="15" type="primary">Dop2R</name>
    <name evidence="15" type="ORF">CEXT_260781</name>
</gene>
<dbReference type="PRINTS" id="PR00237">
    <property type="entry name" value="GPCRRHODOPSN"/>
</dbReference>
<reference evidence="15 16" key="1">
    <citation type="submission" date="2021-06" db="EMBL/GenBank/DDBJ databases">
        <title>Caerostris extrusa draft genome.</title>
        <authorList>
            <person name="Kono N."/>
            <person name="Arakawa K."/>
        </authorList>
    </citation>
    <scope>NUCLEOTIDE SEQUENCE [LARGE SCALE GENOMIC DNA]</scope>
</reference>
<dbReference type="PANTHER" id="PTHR24248:SF125">
    <property type="entry name" value="DOPAMINE D2-LIKE RECEPTOR"/>
    <property type="match status" value="1"/>
</dbReference>
<evidence type="ECO:0000256" key="5">
    <source>
        <dbReference type="ARBA" id="ARBA00022989"/>
    </source>
</evidence>
<evidence type="ECO:0000256" key="12">
    <source>
        <dbReference type="SAM" id="MobiDB-lite"/>
    </source>
</evidence>
<dbReference type="GO" id="GO:0001591">
    <property type="term" value="F:dopamine neurotransmitter receptor activity, coupled via Gi/Go"/>
    <property type="evidence" value="ECO:0007669"/>
    <property type="project" value="TreeGrafter"/>
</dbReference>
<keyword evidence="10 11" id="KW-0807">Transducer</keyword>
<evidence type="ECO:0000256" key="4">
    <source>
        <dbReference type="ARBA" id="ARBA00022692"/>
    </source>
</evidence>
<dbReference type="SUPFAM" id="SSF81321">
    <property type="entry name" value="Family A G protein-coupled receptor-like"/>
    <property type="match status" value="1"/>
</dbReference>
<keyword evidence="7 13" id="KW-0472">Membrane</keyword>
<comment type="caution">
    <text evidence="15">The sequence shown here is derived from an EMBL/GenBank/DDBJ whole genome shotgun (WGS) entry which is preliminary data.</text>
</comment>
<evidence type="ECO:0000256" key="9">
    <source>
        <dbReference type="ARBA" id="ARBA00023170"/>
    </source>
</evidence>
<keyword evidence="8" id="KW-1015">Disulfide bond</keyword>
<evidence type="ECO:0000256" key="10">
    <source>
        <dbReference type="ARBA" id="ARBA00023224"/>
    </source>
</evidence>
<proteinExistence type="inferred from homology"/>
<evidence type="ECO:0000313" key="16">
    <source>
        <dbReference type="Proteomes" id="UP001054945"/>
    </source>
</evidence>
<dbReference type="GO" id="GO:0004930">
    <property type="term" value="F:G protein-coupled receptor activity"/>
    <property type="evidence" value="ECO:0007669"/>
    <property type="project" value="UniProtKB-KW"/>
</dbReference>
<dbReference type="PANTHER" id="PTHR24248">
    <property type="entry name" value="ADRENERGIC RECEPTOR-RELATED G-PROTEIN COUPLED RECEPTOR"/>
    <property type="match status" value="1"/>
</dbReference>
<evidence type="ECO:0000256" key="3">
    <source>
        <dbReference type="ARBA" id="ARBA00022475"/>
    </source>
</evidence>
<dbReference type="GO" id="GO:0005886">
    <property type="term" value="C:plasma membrane"/>
    <property type="evidence" value="ECO:0007669"/>
    <property type="project" value="UniProtKB-SubCell"/>
</dbReference>
<dbReference type="Gene3D" id="1.20.1070.10">
    <property type="entry name" value="Rhodopsin 7-helix transmembrane proteins"/>
    <property type="match status" value="1"/>
</dbReference>
<dbReference type="InterPro" id="IPR000276">
    <property type="entry name" value="GPCR_Rhodpsn"/>
</dbReference>
<dbReference type="Proteomes" id="UP001054945">
    <property type="component" value="Unassembled WGS sequence"/>
</dbReference>
<dbReference type="EMBL" id="BPLR01014485">
    <property type="protein sequence ID" value="GIY69084.1"/>
    <property type="molecule type" value="Genomic_DNA"/>
</dbReference>